<evidence type="ECO:0000313" key="2">
    <source>
        <dbReference type="Proteomes" id="UP000054742"/>
    </source>
</evidence>
<gene>
    <name evidence="1" type="ORF">Lbru_2671</name>
</gene>
<proteinExistence type="predicted"/>
<name>A0A0W0S5F6_9GAMM</name>
<evidence type="ECO:0000313" key="1">
    <source>
        <dbReference type="EMBL" id="KTC78379.1"/>
    </source>
</evidence>
<organism evidence="1 2">
    <name type="scientific">Legionella brunensis</name>
    <dbReference type="NCBI Taxonomy" id="29422"/>
    <lineage>
        <taxon>Bacteria</taxon>
        <taxon>Pseudomonadati</taxon>
        <taxon>Pseudomonadota</taxon>
        <taxon>Gammaproteobacteria</taxon>
        <taxon>Legionellales</taxon>
        <taxon>Legionellaceae</taxon>
        <taxon>Legionella</taxon>
    </lineage>
</organism>
<dbReference type="EMBL" id="LNXV01000033">
    <property type="protein sequence ID" value="KTC78379.1"/>
    <property type="molecule type" value="Genomic_DNA"/>
</dbReference>
<dbReference type="RefSeq" id="WP_058442635.1">
    <property type="nucleotide sequence ID" value="NZ_CAAAHU010000004.1"/>
</dbReference>
<sequence>MRITQILGGKVLSVTDLQLGEKKDDIAYQIKFVLNDIERTFVYAKYEVSFKYAHPFENTPVRTFLISQNPDALLLKAIPDTLLELPDGLAMARAAVTKEEQLVLSDARTYNWQNLSFTMMNHNLFF</sequence>
<accession>A0A0W0S5F6</accession>
<dbReference type="Proteomes" id="UP000054742">
    <property type="component" value="Unassembled WGS sequence"/>
</dbReference>
<dbReference type="OrthoDB" id="5653274at2"/>
<comment type="caution">
    <text evidence="1">The sequence shown here is derived from an EMBL/GenBank/DDBJ whole genome shotgun (WGS) entry which is preliminary data.</text>
</comment>
<protein>
    <submittedName>
        <fullName evidence="1">Uncharacterized protein</fullName>
    </submittedName>
</protein>
<dbReference type="AlphaFoldDB" id="A0A0W0S5F6"/>
<reference evidence="1 2" key="1">
    <citation type="submission" date="2015-11" db="EMBL/GenBank/DDBJ databases">
        <title>Genomic analysis of 38 Legionella species identifies large and diverse effector repertoires.</title>
        <authorList>
            <person name="Burstein D."/>
            <person name="Amaro F."/>
            <person name="Zusman T."/>
            <person name="Lifshitz Z."/>
            <person name="Cohen O."/>
            <person name="Gilbert J.A."/>
            <person name="Pupko T."/>
            <person name="Shuman H.A."/>
            <person name="Segal G."/>
        </authorList>
    </citation>
    <scope>NUCLEOTIDE SEQUENCE [LARGE SCALE GENOMIC DNA]</scope>
    <source>
        <strain evidence="1 2">ATCC 43878</strain>
    </source>
</reference>
<keyword evidence="2" id="KW-1185">Reference proteome</keyword>
<dbReference type="PATRIC" id="fig|29422.6.peg.2836"/>